<reference evidence="1 2" key="1">
    <citation type="journal article" date="2019" name="Int. J. Syst. Evol. Microbiol.">
        <title>The Global Catalogue of Microorganisms (GCM) 10K type strain sequencing project: providing services to taxonomists for standard genome sequencing and annotation.</title>
        <authorList>
            <consortium name="The Broad Institute Genomics Platform"/>
            <consortium name="The Broad Institute Genome Sequencing Center for Infectious Disease"/>
            <person name="Wu L."/>
            <person name="Ma J."/>
        </authorList>
    </citation>
    <scope>NUCLEOTIDE SEQUENCE [LARGE SCALE GENOMIC DNA]</scope>
    <source>
        <strain evidence="1 2">JCM 11444</strain>
    </source>
</reference>
<proteinExistence type="predicted"/>
<comment type="caution">
    <text evidence="1">The sequence shown here is derived from an EMBL/GenBank/DDBJ whole genome shotgun (WGS) entry which is preliminary data.</text>
</comment>
<name>A0ABN1RIL4_9ACTN</name>
<protein>
    <recommendedName>
        <fullName evidence="3">Tn3 transposase DDE domain-containing protein</fullName>
    </recommendedName>
</protein>
<evidence type="ECO:0000313" key="2">
    <source>
        <dbReference type="Proteomes" id="UP001500418"/>
    </source>
</evidence>
<dbReference type="EMBL" id="BAAAID010000107">
    <property type="protein sequence ID" value="GAA0957928.1"/>
    <property type="molecule type" value="Genomic_DNA"/>
</dbReference>
<dbReference type="Proteomes" id="UP001500418">
    <property type="component" value="Unassembled WGS sequence"/>
</dbReference>
<accession>A0ABN1RIL4</accession>
<keyword evidence="2" id="KW-1185">Reference proteome</keyword>
<gene>
    <name evidence="1" type="ORF">GCM10009575_089040</name>
</gene>
<sequence>MEVTATQLRAEGFEVRGQDAARLFPIVHHHVNALGGYFSQFPEPPGGMRSSHGTGGA</sequence>
<evidence type="ECO:0008006" key="3">
    <source>
        <dbReference type="Google" id="ProtNLM"/>
    </source>
</evidence>
<organism evidence="1 2">
    <name type="scientific">Streptomyces rhizosphaericus</name>
    <dbReference type="NCBI Taxonomy" id="114699"/>
    <lineage>
        <taxon>Bacteria</taxon>
        <taxon>Bacillati</taxon>
        <taxon>Actinomycetota</taxon>
        <taxon>Actinomycetes</taxon>
        <taxon>Kitasatosporales</taxon>
        <taxon>Streptomycetaceae</taxon>
        <taxon>Streptomyces</taxon>
        <taxon>Streptomyces violaceusniger group</taxon>
    </lineage>
</organism>
<evidence type="ECO:0000313" key="1">
    <source>
        <dbReference type="EMBL" id="GAA0957928.1"/>
    </source>
</evidence>